<evidence type="ECO:0000313" key="2">
    <source>
        <dbReference type="Proteomes" id="UP001152888"/>
    </source>
</evidence>
<comment type="caution">
    <text evidence="1">The sequence shown here is derived from an EMBL/GenBank/DDBJ whole genome shotgun (WGS) entry which is preliminary data.</text>
</comment>
<dbReference type="AlphaFoldDB" id="A0A9P0Q840"/>
<name>A0A9P0Q840_ACAOB</name>
<gene>
    <name evidence="1" type="ORF">ACAOBT_LOCUS34041</name>
</gene>
<sequence length="91" mass="9927">MEIAAPHLEPARFEHGSVSSAIEILSLTDYDVRKSEKRQSGNGFSISKSIDAACGDGTTRLDCVCVLSDAFVVTNDYGLNKKWTEILNCDD</sequence>
<keyword evidence="2" id="KW-1185">Reference proteome</keyword>
<accession>A0A9P0Q840</accession>
<dbReference type="EMBL" id="CAKOFQ010008475">
    <property type="protein sequence ID" value="CAH2014333.1"/>
    <property type="molecule type" value="Genomic_DNA"/>
</dbReference>
<protein>
    <submittedName>
        <fullName evidence="1">Uncharacterized protein</fullName>
    </submittedName>
</protein>
<evidence type="ECO:0000313" key="1">
    <source>
        <dbReference type="EMBL" id="CAH2014333.1"/>
    </source>
</evidence>
<proteinExistence type="predicted"/>
<reference evidence="1" key="1">
    <citation type="submission" date="2022-03" db="EMBL/GenBank/DDBJ databases">
        <authorList>
            <person name="Sayadi A."/>
        </authorList>
    </citation>
    <scope>NUCLEOTIDE SEQUENCE</scope>
</reference>
<organism evidence="1 2">
    <name type="scientific">Acanthoscelides obtectus</name>
    <name type="common">Bean weevil</name>
    <name type="synonym">Bruchus obtectus</name>
    <dbReference type="NCBI Taxonomy" id="200917"/>
    <lineage>
        <taxon>Eukaryota</taxon>
        <taxon>Metazoa</taxon>
        <taxon>Ecdysozoa</taxon>
        <taxon>Arthropoda</taxon>
        <taxon>Hexapoda</taxon>
        <taxon>Insecta</taxon>
        <taxon>Pterygota</taxon>
        <taxon>Neoptera</taxon>
        <taxon>Endopterygota</taxon>
        <taxon>Coleoptera</taxon>
        <taxon>Polyphaga</taxon>
        <taxon>Cucujiformia</taxon>
        <taxon>Chrysomeloidea</taxon>
        <taxon>Chrysomelidae</taxon>
        <taxon>Bruchinae</taxon>
        <taxon>Bruchini</taxon>
        <taxon>Acanthoscelides</taxon>
    </lineage>
</organism>
<dbReference type="Proteomes" id="UP001152888">
    <property type="component" value="Unassembled WGS sequence"/>
</dbReference>